<dbReference type="Pfam" id="PF00117">
    <property type="entry name" value="GATase"/>
    <property type="match status" value="1"/>
</dbReference>
<dbReference type="RefSeq" id="WP_236959149.1">
    <property type="nucleotide sequence ID" value="NZ_JAETXX010000006.1"/>
</dbReference>
<evidence type="ECO:0000256" key="8">
    <source>
        <dbReference type="ARBA" id="ARBA00047781"/>
    </source>
</evidence>
<dbReference type="EMBL" id="JAETXX010000006">
    <property type="protein sequence ID" value="MCF8715182.1"/>
    <property type="molecule type" value="Genomic_DNA"/>
</dbReference>
<dbReference type="InterPro" id="IPR029062">
    <property type="entry name" value="Class_I_gatase-like"/>
</dbReference>
<evidence type="ECO:0000259" key="11">
    <source>
        <dbReference type="Pfam" id="PF06418"/>
    </source>
</evidence>
<feature type="binding site" evidence="9">
    <location>
        <position position="244"/>
    </location>
    <ligand>
        <name>ATP</name>
        <dbReference type="ChEBI" id="CHEBI:30616"/>
    </ligand>
</feature>
<keyword evidence="13" id="KW-1185">Reference proteome</keyword>
<feature type="binding site" evidence="9">
    <location>
        <position position="143"/>
    </location>
    <ligand>
        <name>Mg(2+)</name>
        <dbReference type="ChEBI" id="CHEBI:18420"/>
    </ligand>
</feature>
<dbReference type="HAMAP" id="MF_01227">
    <property type="entry name" value="PyrG"/>
    <property type="match status" value="1"/>
</dbReference>
<dbReference type="PANTHER" id="PTHR11550">
    <property type="entry name" value="CTP SYNTHASE"/>
    <property type="match status" value="1"/>
</dbReference>
<gene>
    <name evidence="9" type="primary">pyrG</name>
    <name evidence="12" type="ORF">JM658_10125</name>
</gene>
<keyword evidence="7 9" id="KW-0665">Pyrimidine biosynthesis</keyword>
<evidence type="ECO:0000256" key="9">
    <source>
        <dbReference type="HAMAP-Rule" id="MF_01227"/>
    </source>
</evidence>
<comment type="caution">
    <text evidence="9">Lacks conserved residue(s) required for the propagation of feature annotation.</text>
</comment>
<protein>
    <recommendedName>
        <fullName evidence="9">CTP synthase</fullName>
        <ecNumber evidence="9">6.3.4.2</ecNumber>
    </recommendedName>
    <alternativeName>
        <fullName evidence="9">Cytidine 5'-triphosphate synthase</fullName>
    </alternativeName>
    <alternativeName>
        <fullName evidence="9">Cytidine triphosphate synthetase</fullName>
        <shortName evidence="9">CTP synthetase</shortName>
        <shortName evidence="9">CTPS</shortName>
    </alternativeName>
    <alternativeName>
        <fullName evidence="9">UTP--ammonia ligase</fullName>
    </alternativeName>
</protein>
<dbReference type="CDD" id="cd03113">
    <property type="entry name" value="CTPS_N"/>
    <property type="match status" value="1"/>
</dbReference>
<accession>A0ABS9J424</accession>
<dbReference type="InterPro" id="IPR033828">
    <property type="entry name" value="GATase1_CTP_Synthase"/>
</dbReference>
<comment type="catalytic activity">
    <reaction evidence="9">
        <text>UTP + NH4(+) + ATP = CTP + ADP + phosphate + 2 H(+)</text>
        <dbReference type="Rhea" id="RHEA:16597"/>
        <dbReference type="ChEBI" id="CHEBI:15378"/>
        <dbReference type="ChEBI" id="CHEBI:28938"/>
        <dbReference type="ChEBI" id="CHEBI:30616"/>
        <dbReference type="ChEBI" id="CHEBI:37563"/>
        <dbReference type="ChEBI" id="CHEBI:43474"/>
        <dbReference type="ChEBI" id="CHEBI:46398"/>
        <dbReference type="ChEBI" id="CHEBI:456216"/>
    </reaction>
</comment>
<comment type="similarity">
    <text evidence="2 9">Belongs to the CTP synthase family.</text>
</comment>
<feature type="binding site" evidence="9">
    <location>
        <position position="357"/>
    </location>
    <ligand>
        <name>L-glutamine</name>
        <dbReference type="ChEBI" id="CHEBI:58359"/>
    </ligand>
</feature>
<dbReference type="Proteomes" id="UP000829517">
    <property type="component" value="Unassembled WGS sequence"/>
</dbReference>
<sequence>MADTKYIFVTGGVTSSLGKGIIAASLAKLLQARGYKTTIQKLDPYINVDPGTLNPYEHGECYVTDDGAETDLDLGHYERFLNVNTSQANNVTTGRIYQSVIEKERRGEFLGKTVQVVPHITNEIKERIQVLGKSGEYDIVITEIGGTVGDIESLPYIESVRQLMWELGDNNGLVIHLTLVPYLSAAGELKTKPTQHSVKTLMESGIKADILVCRTEHELSDDLREKLALFCNVKREAVIQSIDASTIYDVPNLMLEEGLDNVVLKKLALKDDSQPDLTRWNQFLDRHKNPKDEVHIGLVGKYVELQDSYKSILEAFIHAGAENEVKVKVEYIHSEHIDTKVLQDKIASLDGVLVAPGFGERGIEGKIDVIKYVREQNIPFLGICLGMQMAVIEFARNVLAIKDANSTEMNPDTANPVIDLMEEQKDITHMGGTMRLGAWDCNLEAGSLVNKIYAADTISERHRHRYEFNNKYKDQIEAAGLKATGLNPETGLVEVVELPTHPWFVGVQYHPEYKSTVANPHPLFVGFVKAALQHKVNK</sequence>
<organism evidence="12 13">
    <name type="scientific">Joostella atrarenae</name>
    <dbReference type="NCBI Taxonomy" id="679257"/>
    <lineage>
        <taxon>Bacteria</taxon>
        <taxon>Pseudomonadati</taxon>
        <taxon>Bacteroidota</taxon>
        <taxon>Flavobacteriia</taxon>
        <taxon>Flavobacteriales</taxon>
        <taxon>Flavobacteriaceae</taxon>
        <taxon>Joostella</taxon>
    </lineage>
</organism>
<feature type="domain" description="Glutamine amidotransferase" evidence="10">
    <location>
        <begin position="305"/>
        <end position="529"/>
    </location>
</feature>
<dbReference type="PANTHER" id="PTHR11550:SF0">
    <property type="entry name" value="CTP SYNTHASE-RELATED"/>
    <property type="match status" value="1"/>
</dbReference>
<evidence type="ECO:0000259" key="10">
    <source>
        <dbReference type="Pfam" id="PF00117"/>
    </source>
</evidence>
<evidence type="ECO:0000256" key="7">
    <source>
        <dbReference type="ARBA" id="ARBA00022975"/>
    </source>
</evidence>
<feature type="binding site" evidence="9">
    <location>
        <position position="73"/>
    </location>
    <ligand>
        <name>Mg(2+)</name>
        <dbReference type="ChEBI" id="CHEBI:18420"/>
    </ligand>
</feature>
<dbReference type="NCBIfam" id="TIGR00337">
    <property type="entry name" value="PyrG"/>
    <property type="match status" value="1"/>
</dbReference>
<comment type="catalytic activity">
    <reaction evidence="9">
        <text>L-glutamine + H2O = L-glutamate + NH4(+)</text>
        <dbReference type="Rhea" id="RHEA:15889"/>
        <dbReference type="ChEBI" id="CHEBI:15377"/>
        <dbReference type="ChEBI" id="CHEBI:28938"/>
        <dbReference type="ChEBI" id="CHEBI:29985"/>
        <dbReference type="ChEBI" id="CHEBI:58359"/>
    </reaction>
</comment>
<comment type="catalytic activity">
    <reaction evidence="8 9">
        <text>UTP + L-glutamine + ATP + H2O = CTP + L-glutamate + ADP + phosphate + 2 H(+)</text>
        <dbReference type="Rhea" id="RHEA:26426"/>
        <dbReference type="ChEBI" id="CHEBI:15377"/>
        <dbReference type="ChEBI" id="CHEBI:15378"/>
        <dbReference type="ChEBI" id="CHEBI:29985"/>
        <dbReference type="ChEBI" id="CHEBI:30616"/>
        <dbReference type="ChEBI" id="CHEBI:37563"/>
        <dbReference type="ChEBI" id="CHEBI:43474"/>
        <dbReference type="ChEBI" id="CHEBI:46398"/>
        <dbReference type="ChEBI" id="CHEBI:58359"/>
        <dbReference type="ChEBI" id="CHEBI:456216"/>
        <dbReference type="EC" id="6.3.4.2"/>
    </reaction>
</comment>
<feature type="binding site" evidence="9">
    <location>
        <position position="56"/>
    </location>
    <ligand>
        <name>L-glutamine</name>
        <dbReference type="ChEBI" id="CHEBI:58359"/>
    </ligand>
</feature>
<comment type="miscellaneous">
    <text evidence="9">CTPSs have evolved a hybrid strategy for distinguishing between UTP and CTP. The overlapping regions of the product feedback inhibitory and substrate sites recognize a common feature in both compounds, the triphosphate moiety. To differentiate isosteric substrate and product pyrimidine rings, an additional pocket far from the expected kinase/ligase catalytic site, specifically recognizes the cytosine and ribose portions of the product inhibitor.</text>
</comment>
<name>A0ABS9J424_9FLAO</name>
<comment type="caution">
    <text evidence="12">The sequence shown here is derived from an EMBL/GenBank/DDBJ whole genome shotgun (WGS) entry which is preliminary data.</text>
</comment>
<dbReference type="PROSITE" id="PS51273">
    <property type="entry name" value="GATASE_TYPE_1"/>
    <property type="match status" value="1"/>
</dbReference>
<feature type="region of interest" description="Amidoligase domain" evidence="9">
    <location>
        <begin position="1"/>
        <end position="269"/>
    </location>
</feature>
<feature type="binding site" evidence="9">
    <location>
        <position position="226"/>
    </location>
    <ligand>
        <name>CTP</name>
        <dbReference type="ChEBI" id="CHEBI:37563"/>
        <note>allosteric inhibitor</note>
    </ligand>
</feature>
<keyword evidence="3 9" id="KW-0436">Ligase</keyword>
<dbReference type="InterPro" id="IPR004468">
    <property type="entry name" value="CTP_synthase"/>
</dbReference>
<feature type="binding site" evidence="9">
    <location>
        <begin position="150"/>
        <end position="152"/>
    </location>
    <ligand>
        <name>CTP</name>
        <dbReference type="ChEBI" id="CHEBI:37563"/>
        <note>allosteric inhibitor</note>
    </ligand>
</feature>
<dbReference type="InterPro" id="IPR017926">
    <property type="entry name" value="GATASE"/>
</dbReference>
<comment type="activity regulation">
    <text evidence="9">Allosterically activated by GTP, when glutamine is the substrate; GTP has no effect on the reaction when ammonia is the substrate. The allosteric effector GTP functions by stabilizing the protein conformation that binds the tetrahedral intermediate(s) formed during glutamine hydrolysis. Inhibited by the product CTP, via allosteric rather than competitive inhibition.</text>
</comment>
<dbReference type="InterPro" id="IPR017456">
    <property type="entry name" value="CTP_synthase_N"/>
</dbReference>
<dbReference type="InterPro" id="IPR027417">
    <property type="entry name" value="P-loop_NTPase"/>
</dbReference>
<feature type="binding site" evidence="9">
    <location>
        <position position="15"/>
    </location>
    <ligand>
        <name>UTP</name>
        <dbReference type="ChEBI" id="CHEBI:46398"/>
    </ligand>
</feature>
<dbReference type="SUPFAM" id="SSF52317">
    <property type="entry name" value="Class I glutamine amidotransferase-like"/>
    <property type="match status" value="1"/>
</dbReference>
<evidence type="ECO:0000256" key="6">
    <source>
        <dbReference type="ARBA" id="ARBA00022962"/>
    </source>
</evidence>
<proteinExistence type="inferred from homology"/>
<keyword evidence="9" id="KW-0479">Metal-binding</keyword>
<feature type="binding site" evidence="9">
    <location>
        <position position="73"/>
    </location>
    <ligand>
        <name>ATP</name>
        <dbReference type="ChEBI" id="CHEBI:30616"/>
    </ligand>
</feature>
<feature type="binding site" evidence="9">
    <location>
        <position position="465"/>
    </location>
    <ligand>
        <name>L-glutamine</name>
        <dbReference type="ChEBI" id="CHEBI:58359"/>
    </ligand>
</feature>
<evidence type="ECO:0000256" key="3">
    <source>
        <dbReference type="ARBA" id="ARBA00022598"/>
    </source>
</evidence>
<feature type="binding site" evidence="9">
    <location>
        <begin position="190"/>
        <end position="195"/>
    </location>
    <ligand>
        <name>UTP</name>
        <dbReference type="ChEBI" id="CHEBI:46398"/>
    </ligand>
</feature>
<feature type="binding site" evidence="9">
    <location>
        <begin position="190"/>
        <end position="195"/>
    </location>
    <ligand>
        <name>CTP</name>
        <dbReference type="ChEBI" id="CHEBI:37563"/>
        <note>allosteric inhibitor</note>
    </ligand>
</feature>
<dbReference type="Gene3D" id="3.40.50.880">
    <property type="match status" value="1"/>
</dbReference>
<comment type="subunit">
    <text evidence="9">Homotetramer.</text>
</comment>
<feature type="domain" description="CTP synthase N-terminal" evidence="11">
    <location>
        <begin position="5"/>
        <end position="269"/>
    </location>
</feature>
<feature type="binding site" evidence="9">
    <location>
        <position position="15"/>
    </location>
    <ligand>
        <name>CTP</name>
        <dbReference type="ChEBI" id="CHEBI:37563"/>
        <note>allosteric inhibitor</note>
    </ligand>
</feature>
<evidence type="ECO:0000256" key="2">
    <source>
        <dbReference type="ARBA" id="ARBA00007533"/>
    </source>
</evidence>
<feature type="active site" evidence="9">
    <location>
        <position position="510"/>
    </location>
</feature>
<evidence type="ECO:0000313" key="12">
    <source>
        <dbReference type="EMBL" id="MCF8715182.1"/>
    </source>
</evidence>
<feature type="binding site" evidence="9">
    <location>
        <position position="226"/>
    </location>
    <ligand>
        <name>UTP</name>
        <dbReference type="ChEBI" id="CHEBI:46398"/>
    </ligand>
</feature>
<dbReference type="Gene3D" id="3.40.50.300">
    <property type="entry name" value="P-loop containing nucleotide triphosphate hydrolases"/>
    <property type="match status" value="1"/>
</dbReference>
<reference evidence="12 13" key="1">
    <citation type="submission" date="2021-01" db="EMBL/GenBank/DDBJ databases">
        <title>Genome sequencing of Joostella atrarenae M1-2 (= KCTC 23194).</title>
        <authorList>
            <person name="Zakaria M.R."/>
            <person name="Lam M.Q."/>
            <person name="Chong C.S."/>
        </authorList>
    </citation>
    <scope>NUCLEOTIDE SEQUENCE [LARGE SCALE GENOMIC DNA]</scope>
    <source>
        <strain evidence="12 13">M1-2</strain>
    </source>
</reference>
<feature type="binding site" evidence="9">
    <location>
        <begin position="16"/>
        <end position="21"/>
    </location>
    <ligand>
        <name>ATP</name>
        <dbReference type="ChEBI" id="CHEBI:30616"/>
    </ligand>
</feature>
<comment type="function">
    <text evidence="9">Catalyzes the ATP-dependent amination of UTP to CTP with either L-glutamine or ammonia as the source of nitrogen. Regulates intracellular CTP levels through interactions with the four ribonucleotide triphosphates.</text>
</comment>
<keyword evidence="6 9" id="KW-0315">Glutamine amidotransferase</keyword>
<evidence type="ECO:0000256" key="5">
    <source>
        <dbReference type="ARBA" id="ARBA00022840"/>
    </source>
</evidence>
<feature type="active site" evidence="9">
    <location>
        <position position="512"/>
    </location>
</feature>
<dbReference type="CDD" id="cd01746">
    <property type="entry name" value="GATase1_CTP_Synthase"/>
    <property type="match status" value="1"/>
</dbReference>
<evidence type="ECO:0000256" key="4">
    <source>
        <dbReference type="ARBA" id="ARBA00022741"/>
    </source>
</evidence>
<comment type="pathway">
    <text evidence="1 9">Pyrimidine metabolism; CTP biosynthesis via de novo pathway; CTP from UDP: step 2/2.</text>
</comment>
<feature type="binding site" evidence="9">
    <location>
        <begin position="385"/>
        <end position="388"/>
    </location>
    <ligand>
        <name>L-glutamine</name>
        <dbReference type="ChEBI" id="CHEBI:58359"/>
    </ligand>
</feature>
<dbReference type="EC" id="6.3.4.2" evidence="9"/>
<dbReference type="GO" id="GO:0003883">
    <property type="term" value="F:CTP synthase activity"/>
    <property type="evidence" value="ECO:0007669"/>
    <property type="project" value="UniProtKB-EC"/>
</dbReference>
<evidence type="ECO:0000256" key="1">
    <source>
        <dbReference type="ARBA" id="ARBA00005171"/>
    </source>
</evidence>
<evidence type="ECO:0000313" key="13">
    <source>
        <dbReference type="Proteomes" id="UP000829517"/>
    </source>
</evidence>
<keyword evidence="5 9" id="KW-0067">ATP-binding</keyword>
<feature type="binding site" evidence="9">
    <location>
        <position position="408"/>
    </location>
    <ligand>
        <name>L-glutamine</name>
        <dbReference type="ChEBI" id="CHEBI:58359"/>
    </ligand>
</feature>
<feature type="active site" description="Nucleophile; for glutamine hydrolysis" evidence="9">
    <location>
        <position position="384"/>
    </location>
</feature>
<keyword evidence="9" id="KW-0460">Magnesium</keyword>
<keyword evidence="4 9" id="KW-0547">Nucleotide-binding</keyword>
<dbReference type="SUPFAM" id="SSF52540">
    <property type="entry name" value="P-loop containing nucleoside triphosphate hydrolases"/>
    <property type="match status" value="1"/>
</dbReference>
<dbReference type="NCBIfam" id="NF003792">
    <property type="entry name" value="PRK05380.1"/>
    <property type="match status" value="1"/>
</dbReference>
<dbReference type="Pfam" id="PF06418">
    <property type="entry name" value="CTP_synth_N"/>
    <property type="match status" value="1"/>
</dbReference>